<name>A0A6I8U297_AEDAE</name>
<evidence type="ECO:0000313" key="2">
    <source>
        <dbReference type="EnsemblMetazoa" id="AAEL024271-PA"/>
    </source>
</evidence>
<dbReference type="EnsemblMetazoa" id="AAEL024271-RA">
    <property type="protein sequence ID" value="AAEL024271-PA"/>
    <property type="gene ID" value="AAEL024271"/>
</dbReference>
<dbReference type="AlphaFoldDB" id="A0A6I8U297"/>
<protein>
    <submittedName>
        <fullName evidence="2">Uncharacterized protein</fullName>
    </submittedName>
</protein>
<gene>
    <name evidence="2" type="primary">110678341</name>
</gene>
<proteinExistence type="predicted"/>
<feature type="region of interest" description="Disordered" evidence="1">
    <location>
        <begin position="146"/>
        <end position="197"/>
    </location>
</feature>
<evidence type="ECO:0000256" key="1">
    <source>
        <dbReference type="SAM" id="MobiDB-lite"/>
    </source>
</evidence>
<dbReference type="EnsemblMetazoa" id="AAEL024271-RB">
    <property type="protein sequence ID" value="AAEL024271-PB"/>
    <property type="gene ID" value="AAEL024271"/>
</dbReference>
<dbReference type="Proteomes" id="UP000008820">
    <property type="component" value="Chromosome 1"/>
</dbReference>
<accession>A0A6I8U297</accession>
<evidence type="ECO:0000313" key="3">
    <source>
        <dbReference type="Proteomes" id="UP000008820"/>
    </source>
</evidence>
<dbReference type="EnsemblMetazoa" id="AAEL024271-RC">
    <property type="protein sequence ID" value="AAEL024271-PC"/>
    <property type="gene ID" value="AAEL024271"/>
</dbReference>
<dbReference type="InParanoid" id="A0A6I8U297"/>
<organism evidence="2 3">
    <name type="scientific">Aedes aegypti</name>
    <name type="common">Yellowfever mosquito</name>
    <name type="synonym">Culex aegypti</name>
    <dbReference type="NCBI Taxonomy" id="7159"/>
    <lineage>
        <taxon>Eukaryota</taxon>
        <taxon>Metazoa</taxon>
        <taxon>Ecdysozoa</taxon>
        <taxon>Arthropoda</taxon>
        <taxon>Hexapoda</taxon>
        <taxon>Insecta</taxon>
        <taxon>Pterygota</taxon>
        <taxon>Neoptera</taxon>
        <taxon>Endopterygota</taxon>
        <taxon>Diptera</taxon>
        <taxon>Nematocera</taxon>
        <taxon>Culicoidea</taxon>
        <taxon>Culicidae</taxon>
        <taxon>Culicinae</taxon>
        <taxon>Aedini</taxon>
        <taxon>Aedes</taxon>
        <taxon>Stegomyia</taxon>
    </lineage>
</organism>
<feature type="compositionally biased region" description="Polar residues" evidence="1">
    <location>
        <begin position="175"/>
        <end position="197"/>
    </location>
</feature>
<keyword evidence="3" id="KW-1185">Reference proteome</keyword>
<reference evidence="2 3" key="1">
    <citation type="submission" date="2017-06" db="EMBL/GenBank/DDBJ databases">
        <title>Aedes aegypti genome working group (AGWG) sequencing and assembly.</title>
        <authorList>
            <consortium name="Aedes aegypti Genome Working Group (AGWG)"/>
            <person name="Matthews B.J."/>
        </authorList>
    </citation>
    <scope>NUCLEOTIDE SEQUENCE [LARGE SCALE GENOMIC DNA]</scope>
    <source>
        <strain evidence="2 3">LVP_AGWG</strain>
    </source>
</reference>
<reference evidence="2" key="2">
    <citation type="submission" date="2020-05" db="UniProtKB">
        <authorList>
            <consortium name="EnsemblMetazoa"/>
        </authorList>
    </citation>
    <scope>IDENTIFICATION</scope>
    <source>
        <strain evidence="2">LVP_AGWG</strain>
    </source>
</reference>
<sequence>MPSIRTVAFNCGTFASIRTIAVHPDLAVHLWDPASTCRTIAVHAPDLCRPTGPLRPPVRPLASIRTVASTRGTIASNPGPLPSNRTPASICGTLATTCRTSPSTRWTPASTRGTIASTRRTEVSIRRTEASTVRAVVPIQRKVHPRIITSNRRNESSPESSNRIIQAKPHRIEASNGQTDHPFNRATMINQSKPPTH</sequence>